<sequence>MPHKHKMKQSISHPSQIRLHYRQMVFMMMSCPPNQVRLAIQITLKAMGNNNRVPQVHLLNQLVNLRFWNRI</sequence>
<dbReference type="AlphaFoldDB" id="A0A0A9DWD5"/>
<evidence type="ECO:0000313" key="1">
    <source>
        <dbReference type="EMBL" id="JAD91008.1"/>
    </source>
</evidence>
<organism evidence="1">
    <name type="scientific">Arundo donax</name>
    <name type="common">Giant reed</name>
    <name type="synonym">Donax arundinaceus</name>
    <dbReference type="NCBI Taxonomy" id="35708"/>
    <lineage>
        <taxon>Eukaryota</taxon>
        <taxon>Viridiplantae</taxon>
        <taxon>Streptophyta</taxon>
        <taxon>Embryophyta</taxon>
        <taxon>Tracheophyta</taxon>
        <taxon>Spermatophyta</taxon>
        <taxon>Magnoliopsida</taxon>
        <taxon>Liliopsida</taxon>
        <taxon>Poales</taxon>
        <taxon>Poaceae</taxon>
        <taxon>PACMAD clade</taxon>
        <taxon>Arundinoideae</taxon>
        <taxon>Arundineae</taxon>
        <taxon>Arundo</taxon>
    </lineage>
</organism>
<dbReference type="EMBL" id="GBRH01206887">
    <property type="protein sequence ID" value="JAD91008.1"/>
    <property type="molecule type" value="Transcribed_RNA"/>
</dbReference>
<reference evidence="1" key="2">
    <citation type="journal article" date="2015" name="Data Brief">
        <title>Shoot transcriptome of the giant reed, Arundo donax.</title>
        <authorList>
            <person name="Barrero R.A."/>
            <person name="Guerrero F.D."/>
            <person name="Moolhuijzen P."/>
            <person name="Goolsby J.A."/>
            <person name="Tidwell J."/>
            <person name="Bellgard S.E."/>
            <person name="Bellgard M.I."/>
        </authorList>
    </citation>
    <scope>NUCLEOTIDE SEQUENCE</scope>
    <source>
        <tissue evidence="1">Shoot tissue taken approximately 20 cm above the soil surface</tissue>
    </source>
</reference>
<protein>
    <submittedName>
        <fullName evidence="1">Uncharacterized protein</fullName>
    </submittedName>
</protein>
<proteinExistence type="predicted"/>
<accession>A0A0A9DWD5</accession>
<name>A0A0A9DWD5_ARUDO</name>
<reference evidence="1" key="1">
    <citation type="submission" date="2014-09" db="EMBL/GenBank/DDBJ databases">
        <authorList>
            <person name="Magalhaes I.L.F."/>
            <person name="Oliveira U."/>
            <person name="Santos F.R."/>
            <person name="Vidigal T.H.D.A."/>
            <person name="Brescovit A.D."/>
            <person name="Santos A.J."/>
        </authorList>
    </citation>
    <scope>NUCLEOTIDE SEQUENCE</scope>
    <source>
        <tissue evidence="1">Shoot tissue taken approximately 20 cm above the soil surface</tissue>
    </source>
</reference>